<dbReference type="EMBL" id="DVJO01000055">
    <property type="protein sequence ID" value="HIS82487.1"/>
    <property type="molecule type" value="Genomic_DNA"/>
</dbReference>
<evidence type="ECO:0000256" key="1">
    <source>
        <dbReference type="ARBA" id="ARBA00022741"/>
    </source>
</evidence>
<keyword evidence="2 5" id="KW-0067">ATP-binding</keyword>
<dbReference type="InterPro" id="IPR050168">
    <property type="entry name" value="AAA_ATPase_domain"/>
</dbReference>
<dbReference type="InterPro" id="IPR027417">
    <property type="entry name" value="P-loop_NTPase"/>
</dbReference>
<dbReference type="Proteomes" id="UP000824139">
    <property type="component" value="Unassembled WGS sequence"/>
</dbReference>
<dbReference type="CDD" id="cd00009">
    <property type="entry name" value="AAA"/>
    <property type="match status" value="1"/>
</dbReference>
<evidence type="ECO:0000313" key="5">
    <source>
        <dbReference type="EMBL" id="HIS82487.1"/>
    </source>
</evidence>
<feature type="coiled-coil region" evidence="3">
    <location>
        <begin position="36"/>
        <end position="63"/>
    </location>
</feature>
<dbReference type="AlphaFoldDB" id="A0A9D1FUM2"/>
<evidence type="ECO:0000259" key="4">
    <source>
        <dbReference type="SMART" id="SM00382"/>
    </source>
</evidence>
<proteinExistence type="predicted"/>
<keyword evidence="1" id="KW-0547">Nucleotide-binding</keyword>
<dbReference type="GO" id="GO:0005524">
    <property type="term" value="F:ATP binding"/>
    <property type="evidence" value="ECO:0007669"/>
    <property type="project" value="UniProtKB-KW"/>
</dbReference>
<evidence type="ECO:0000256" key="2">
    <source>
        <dbReference type="ARBA" id="ARBA00022840"/>
    </source>
</evidence>
<dbReference type="SMART" id="SM00382">
    <property type="entry name" value="AAA"/>
    <property type="match status" value="1"/>
</dbReference>
<reference evidence="5" key="2">
    <citation type="journal article" date="2021" name="PeerJ">
        <title>Extensive microbial diversity within the chicken gut microbiome revealed by metagenomics and culture.</title>
        <authorList>
            <person name="Gilroy R."/>
            <person name="Ravi A."/>
            <person name="Getino M."/>
            <person name="Pursley I."/>
            <person name="Horton D.L."/>
            <person name="Alikhan N.F."/>
            <person name="Baker D."/>
            <person name="Gharbi K."/>
            <person name="Hall N."/>
            <person name="Watson M."/>
            <person name="Adriaenssens E.M."/>
            <person name="Foster-Nyarko E."/>
            <person name="Jarju S."/>
            <person name="Secka A."/>
            <person name="Antonio M."/>
            <person name="Oren A."/>
            <person name="Chaudhuri R.R."/>
            <person name="La Ragione R."/>
            <person name="Hildebrand F."/>
            <person name="Pallen M.J."/>
        </authorList>
    </citation>
    <scope>NUCLEOTIDE SEQUENCE</scope>
    <source>
        <strain evidence="5">CHK152-2994</strain>
    </source>
</reference>
<dbReference type="Gene3D" id="1.10.8.60">
    <property type="match status" value="1"/>
</dbReference>
<dbReference type="Gene3D" id="3.40.50.300">
    <property type="entry name" value="P-loop containing nucleotide triphosphate hydrolases"/>
    <property type="match status" value="1"/>
</dbReference>
<feature type="domain" description="AAA+ ATPase" evidence="4">
    <location>
        <begin position="193"/>
        <end position="326"/>
    </location>
</feature>
<dbReference type="PANTHER" id="PTHR23077">
    <property type="entry name" value="AAA-FAMILY ATPASE"/>
    <property type="match status" value="1"/>
</dbReference>
<dbReference type="PANTHER" id="PTHR23077:SF171">
    <property type="entry name" value="NUCLEAR VALOSIN-CONTAINING PROTEIN-LIKE"/>
    <property type="match status" value="1"/>
</dbReference>
<comment type="caution">
    <text evidence="5">The sequence shown here is derived from an EMBL/GenBank/DDBJ whole genome shotgun (WGS) entry which is preliminary data.</text>
</comment>
<dbReference type="SUPFAM" id="SSF52540">
    <property type="entry name" value="P-loop containing nucleoside triphosphate hydrolases"/>
    <property type="match status" value="1"/>
</dbReference>
<gene>
    <name evidence="5" type="ORF">IAD41_02630</name>
</gene>
<dbReference type="GO" id="GO:0016887">
    <property type="term" value="F:ATP hydrolysis activity"/>
    <property type="evidence" value="ECO:0007669"/>
    <property type="project" value="InterPro"/>
</dbReference>
<dbReference type="InterPro" id="IPR003959">
    <property type="entry name" value="ATPase_AAA_core"/>
</dbReference>
<keyword evidence="3" id="KW-0175">Coiled coil</keyword>
<dbReference type="Pfam" id="PF00004">
    <property type="entry name" value="AAA"/>
    <property type="match status" value="1"/>
</dbReference>
<organism evidence="5 6">
    <name type="scientific">Candidatus Scatenecus faecavium</name>
    <dbReference type="NCBI Taxonomy" id="2840915"/>
    <lineage>
        <taxon>Bacteria</taxon>
        <taxon>Candidatus Scatenecus</taxon>
    </lineage>
</organism>
<name>A0A9D1FUM2_9BACT</name>
<evidence type="ECO:0000256" key="3">
    <source>
        <dbReference type="SAM" id="Coils"/>
    </source>
</evidence>
<dbReference type="InterPro" id="IPR003593">
    <property type="entry name" value="AAA+_ATPase"/>
</dbReference>
<reference evidence="5" key="1">
    <citation type="submission" date="2020-10" db="EMBL/GenBank/DDBJ databases">
        <authorList>
            <person name="Gilroy R."/>
        </authorList>
    </citation>
    <scope>NUCLEOTIDE SEQUENCE</scope>
    <source>
        <strain evidence="5">CHK152-2994</strain>
    </source>
</reference>
<protein>
    <submittedName>
        <fullName evidence="5">ATP-binding protein</fullName>
    </submittedName>
</protein>
<accession>A0A9D1FUM2</accession>
<sequence length="425" mass="48194">MKIKALTGYSFNGIKVNGRKKKDENGTYDPNMPRVRQAQYQVMQNWTKELNELQKQMDSVEIKDPDKVSKGEYLPEAIKAMDTSDITSASAKRRHDAVLDGYRDILGSLQKQAGYVEKMYALAVESLAEIERLDNEDKNRPLEDFNQWDNFTQQRSTTSGVKDVGGYQYEMSVLREEFIDKVNAEQEGQAPNIVGSVLFFGPFGNGKTYITKTVAKETGCPVYSVRTSNNAKDSAVAAMEKVKLYAKKAQENFENTGKRSIIFIDEIDRIIDENSPIKNEFEQFIKTCSKKHHCTVFAATNTPSALALNMNDNDVFPIKMSIDPPDKENMEQVLEFLFAKYPQKNINYSELAQELMEFETQTGAKFSNGQISDICIGVCKQADGETIEQGDIIKYIKDNNITPSITEEIDKIFQDEYNKFIGNEE</sequence>
<evidence type="ECO:0000313" key="6">
    <source>
        <dbReference type="Proteomes" id="UP000824139"/>
    </source>
</evidence>